<dbReference type="SMART" id="SM00855">
    <property type="entry name" value="PGAM"/>
    <property type="match status" value="1"/>
</dbReference>
<comment type="caution">
    <text evidence="6">The sequence shown here is derived from an EMBL/GenBank/DDBJ whole genome shotgun (WGS) entry which is preliminary data.</text>
</comment>
<feature type="binding site" evidence="4">
    <location>
        <position position="57"/>
    </location>
    <ligand>
        <name>substrate</name>
    </ligand>
</feature>
<dbReference type="Proteomes" id="UP000013378">
    <property type="component" value="Unassembled WGS sequence"/>
</dbReference>
<dbReference type="InterPro" id="IPR001345">
    <property type="entry name" value="PG/BPGM_mutase_AS"/>
</dbReference>
<evidence type="ECO:0000256" key="3">
    <source>
        <dbReference type="PIRSR" id="PIRSR613078-1"/>
    </source>
</evidence>
<evidence type="ECO:0000313" key="6">
    <source>
        <dbReference type="EMBL" id="EOD00389.1"/>
    </source>
</evidence>
<dbReference type="GO" id="GO:0045820">
    <property type="term" value="P:negative regulation of glycolytic process"/>
    <property type="evidence" value="ECO:0007669"/>
    <property type="project" value="TreeGrafter"/>
</dbReference>
<dbReference type="GO" id="GO:0043755">
    <property type="term" value="F:alpha-ribazole phosphatase activity"/>
    <property type="evidence" value="ECO:0007669"/>
    <property type="project" value="UniProtKB-UniRule"/>
</dbReference>
<dbReference type="InterPro" id="IPR051695">
    <property type="entry name" value="Phosphoglycerate_Mutase"/>
</dbReference>
<evidence type="ECO:0000256" key="5">
    <source>
        <dbReference type="PIRSR" id="PIRSR613078-3"/>
    </source>
</evidence>
<dbReference type="GO" id="GO:0043456">
    <property type="term" value="P:regulation of pentose-phosphate shunt"/>
    <property type="evidence" value="ECO:0007669"/>
    <property type="project" value="TreeGrafter"/>
</dbReference>
<sequence length="195" mass="22725">MKFIIVRHGETKANVNGIYSGWTDFPLTERGFKQIKRIKKYLKDKRIDKVYSSPLKRALITSKEITKGNKLKVNETEKLKEINFGIFDGKMLDEIVKVHSTEWKEWTNNYINYRIPSGESLQDLHNRVVNFINEIITKEKETVLLITHGGVMRVIIAYLLGLDIKDTWHFKTSPGCLVEIEYEDGYSVLTQLINF</sequence>
<dbReference type="SUPFAM" id="SSF53254">
    <property type="entry name" value="Phosphoglycerate mutase-like"/>
    <property type="match status" value="1"/>
</dbReference>
<feature type="active site" description="Proton donor/acceptor" evidence="3">
    <location>
        <position position="81"/>
    </location>
</feature>
<name>R1CUQ0_9FIRM</name>
<dbReference type="GO" id="GO:0004331">
    <property type="term" value="F:fructose-2,6-bisphosphate 2-phosphatase activity"/>
    <property type="evidence" value="ECO:0007669"/>
    <property type="project" value="TreeGrafter"/>
</dbReference>
<gene>
    <name evidence="6" type="ORF">L21TH_1562</name>
</gene>
<dbReference type="NCBIfam" id="TIGR03162">
    <property type="entry name" value="ribazole_cobC"/>
    <property type="match status" value="1"/>
</dbReference>
<keyword evidence="7" id="KW-1185">Reference proteome</keyword>
<accession>R1CUQ0</accession>
<protein>
    <recommendedName>
        <fullName evidence="2">Alpha-ribazole phosphatase</fullName>
        <ecNumber evidence="2">3.1.3.73</ecNumber>
    </recommendedName>
</protein>
<dbReference type="Pfam" id="PF00300">
    <property type="entry name" value="His_Phos_1"/>
    <property type="match status" value="1"/>
</dbReference>
<evidence type="ECO:0000256" key="2">
    <source>
        <dbReference type="NCBIfam" id="TIGR03162"/>
    </source>
</evidence>
<reference evidence="6 7" key="1">
    <citation type="journal article" date="2015" name="Geomicrobiol. J.">
        <title>Caldisalinibacter kiritimatiensis gen. nov., sp. nov., a moderately thermohalophilic thiosulfate-reducing bacterium from a hypersaline microbial mat.</title>
        <authorList>
            <person name="Ben Hania W."/>
            <person name="Joseph M."/>
            <person name="Fiebig A."/>
            <person name="Bunk B."/>
            <person name="Klenk H.-P."/>
            <person name="Fardeau M.-L."/>
            <person name="Spring S."/>
        </authorList>
    </citation>
    <scope>NUCLEOTIDE SEQUENCE [LARGE SCALE GENOMIC DNA]</scope>
    <source>
        <strain evidence="6 7">L21-TH-D2</strain>
    </source>
</reference>
<dbReference type="OrthoDB" id="7925971at2"/>
<dbReference type="InterPro" id="IPR017578">
    <property type="entry name" value="Ribazole_CobC"/>
</dbReference>
<dbReference type="InterPro" id="IPR029033">
    <property type="entry name" value="His_PPase_superfam"/>
</dbReference>
<dbReference type="EC" id="3.1.3.73" evidence="2"/>
<dbReference type="GO" id="GO:0009236">
    <property type="term" value="P:cobalamin biosynthetic process"/>
    <property type="evidence" value="ECO:0007669"/>
    <property type="project" value="UniProtKB-UniRule"/>
</dbReference>
<dbReference type="GO" id="GO:0005829">
    <property type="term" value="C:cytosol"/>
    <property type="evidence" value="ECO:0007669"/>
    <property type="project" value="TreeGrafter"/>
</dbReference>
<evidence type="ECO:0000256" key="4">
    <source>
        <dbReference type="PIRSR" id="PIRSR613078-2"/>
    </source>
</evidence>
<evidence type="ECO:0000313" key="7">
    <source>
        <dbReference type="Proteomes" id="UP000013378"/>
    </source>
</evidence>
<dbReference type="InterPro" id="IPR013078">
    <property type="entry name" value="His_Pase_superF_clade-1"/>
</dbReference>
<feature type="site" description="Transition state stabilizer" evidence="5">
    <location>
        <position position="148"/>
    </location>
</feature>
<proteinExistence type="predicted"/>
<dbReference type="CDD" id="cd07067">
    <property type="entry name" value="HP_PGM_like"/>
    <property type="match status" value="1"/>
</dbReference>
<dbReference type="PANTHER" id="PTHR46517:SF1">
    <property type="entry name" value="FRUCTOSE-2,6-BISPHOSPHATASE TIGAR"/>
    <property type="match status" value="1"/>
</dbReference>
<dbReference type="RefSeq" id="WP_006313534.1">
    <property type="nucleotide sequence ID" value="NZ_ARZA01000177.1"/>
</dbReference>
<dbReference type="STRING" id="1304284.L21TH_1562"/>
<dbReference type="AlphaFoldDB" id="R1CUQ0"/>
<keyword evidence="1" id="KW-0378">Hydrolase</keyword>
<dbReference type="EMBL" id="ARZA01000177">
    <property type="protein sequence ID" value="EOD00389.1"/>
    <property type="molecule type" value="Genomic_DNA"/>
</dbReference>
<dbReference type="PROSITE" id="PS00175">
    <property type="entry name" value="PG_MUTASE"/>
    <property type="match status" value="1"/>
</dbReference>
<feature type="active site" description="Tele-phosphohistidine intermediate" evidence="3">
    <location>
        <position position="8"/>
    </location>
</feature>
<dbReference type="eggNOG" id="COG0406">
    <property type="taxonomic scope" value="Bacteria"/>
</dbReference>
<dbReference type="PIRSF" id="PIRSF000709">
    <property type="entry name" value="6PFK_2-Ptase"/>
    <property type="match status" value="1"/>
</dbReference>
<dbReference type="Gene3D" id="3.40.50.1240">
    <property type="entry name" value="Phosphoglycerate mutase-like"/>
    <property type="match status" value="1"/>
</dbReference>
<organism evidence="6 7">
    <name type="scientific">Caldisalinibacter kiritimatiensis</name>
    <dbReference type="NCBI Taxonomy" id="1304284"/>
    <lineage>
        <taxon>Bacteria</taxon>
        <taxon>Bacillati</taxon>
        <taxon>Bacillota</taxon>
        <taxon>Tissierellia</taxon>
        <taxon>Tissierellales</taxon>
        <taxon>Thermohalobacteraceae</taxon>
        <taxon>Caldisalinibacter</taxon>
    </lineage>
</organism>
<dbReference type="PANTHER" id="PTHR46517">
    <property type="entry name" value="FRUCTOSE-2,6-BISPHOSPHATASE TIGAR"/>
    <property type="match status" value="1"/>
</dbReference>
<evidence type="ECO:0000256" key="1">
    <source>
        <dbReference type="ARBA" id="ARBA00022801"/>
    </source>
</evidence>
<feature type="binding site" evidence="4">
    <location>
        <begin position="7"/>
        <end position="14"/>
    </location>
    <ligand>
        <name>substrate</name>
    </ligand>
</feature>